<gene>
    <name evidence="2" type="ORF">E6O75_ATG01706</name>
</gene>
<proteinExistence type="predicted"/>
<organism evidence="2 3">
    <name type="scientific">Venturia nashicola</name>
    <dbReference type="NCBI Taxonomy" id="86259"/>
    <lineage>
        <taxon>Eukaryota</taxon>
        <taxon>Fungi</taxon>
        <taxon>Dikarya</taxon>
        <taxon>Ascomycota</taxon>
        <taxon>Pezizomycotina</taxon>
        <taxon>Dothideomycetes</taxon>
        <taxon>Pleosporomycetidae</taxon>
        <taxon>Venturiales</taxon>
        <taxon>Venturiaceae</taxon>
        <taxon>Venturia</taxon>
    </lineage>
</organism>
<protein>
    <submittedName>
        <fullName evidence="2">Uncharacterized protein</fullName>
    </submittedName>
</protein>
<feature type="chain" id="PRO_5021411001" evidence="1">
    <location>
        <begin position="22"/>
        <end position="280"/>
    </location>
</feature>
<comment type="caution">
    <text evidence="2">The sequence shown here is derived from an EMBL/GenBank/DDBJ whole genome shotgun (WGS) entry which is preliminary data.</text>
</comment>
<reference evidence="2 3" key="1">
    <citation type="submission" date="2019-04" db="EMBL/GenBank/DDBJ databases">
        <title>High contiguity whole genome sequence and gene annotation resource for two Venturia nashicola isolates.</title>
        <authorList>
            <person name="Prokchorchik M."/>
            <person name="Won K."/>
            <person name="Lee Y."/>
            <person name="Choi E.D."/>
            <person name="Segonzac C."/>
            <person name="Sohn K.H."/>
        </authorList>
    </citation>
    <scope>NUCLEOTIDE SEQUENCE [LARGE SCALE GENOMIC DNA]</scope>
    <source>
        <strain evidence="2 3">PRI2</strain>
    </source>
</reference>
<feature type="signal peptide" evidence="1">
    <location>
        <begin position="1"/>
        <end position="21"/>
    </location>
</feature>
<keyword evidence="3" id="KW-1185">Reference proteome</keyword>
<dbReference type="AlphaFoldDB" id="A0A4Z1P1Z8"/>
<accession>A0A4Z1P1Z8</accession>
<keyword evidence="1" id="KW-0732">Signal</keyword>
<sequence length="280" mass="30579">MKVTVMHVALTALGLAASSFAAPAVDGDSKQVDIHLEPACVDLWQDGAHPTLLQSNYCFPQNKCISRQQYNNGAPEHVGLGAMDFKGTCCQLFAFDDCNESTGSDDYFLTCDPGVIPPKWRSKVNSILCYLPGQLDLGWRHKRDEVKVAGVVPPLRFRYTVFEGHTLRAPLTKREQSVTSTVTLELPTVSTAVSGVSYIKPTYPIFNITISNTVRPDDLPVATLTGHLPIVKCDHKVSDIAELGLPTAFKTLTSVSYSKSTDTIFNITITNEGRPNGPQH</sequence>
<dbReference type="Proteomes" id="UP000298493">
    <property type="component" value="Unassembled WGS sequence"/>
</dbReference>
<evidence type="ECO:0000256" key="1">
    <source>
        <dbReference type="SAM" id="SignalP"/>
    </source>
</evidence>
<dbReference type="EMBL" id="SNSC02000025">
    <property type="protein sequence ID" value="TID13728.1"/>
    <property type="molecule type" value="Genomic_DNA"/>
</dbReference>
<evidence type="ECO:0000313" key="3">
    <source>
        <dbReference type="Proteomes" id="UP000298493"/>
    </source>
</evidence>
<name>A0A4Z1P1Z8_9PEZI</name>
<evidence type="ECO:0000313" key="2">
    <source>
        <dbReference type="EMBL" id="TID13728.1"/>
    </source>
</evidence>